<dbReference type="Proteomes" id="UP000599383">
    <property type="component" value="Unassembled WGS sequence"/>
</dbReference>
<gene>
    <name evidence="1" type="ORF">GS617_03835</name>
    <name evidence="2" type="ORF">GS634_02495</name>
</gene>
<evidence type="ECO:0000313" key="1">
    <source>
        <dbReference type="EMBL" id="NOD29394.1"/>
    </source>
</evidence>
<dbReference type="EMBL" id="WVRA01000001">
    <property type="protein sequence ID" value="NOE16990.1"/>
    <property type="molecule type" value="Genomic_DNA"/>
</dbReference>
<accession>A0AA91BLX2</accession>
<protein>
    <recommendedName>
        <fullName evidence="5">DUF4240 domain-containing protein</fullName>
    </recommendedName>
</protein>
<evidence type="ECO:0000313" key="4">
    <source>
        <dbReference type="Proteomes" id="UP000599383"/>
    </source>
</evidence>
<proteinExistence type="predicted"/>
<organism evidence="2 3">
    <name type="scientific">Ruegeria atlantica</name>
    <dbReference type="NCBI Taxonomy" id="81569"/>
    <lineage>
        <taxon>Bacteria</taxon>
        <taxon>Pseudomonadati</taxon>
        <taxon>Pseudomonadota</taxon>
        <taxon>Alphaproteobacteria</taxon>
        <taxon>Rhodobacterales</taxon>
        <taxon>Roseobacteraceae</taxon>
        <taxon>Ruegeria</taxon>
    </lineage>
</organism>
<comment type="caution">
    <text evidence="2">The sequence shown here is derived from an EMBL/GenBank/DDBJ whole genome shotgun (WGS) entry which is preliminary data.</text>
</comment>
<keyword evidence="4" id="KW-1185">Reference proteome</keyword>
<dbReference type="AlphaFoldDB" id="A0AA91BLX2"/>
<dbReference type="EMBL" id="WVQY01000001">
    <property type="protein sequence ID" value="NOD29394.1"/>
    <property type="molecule type" value="Genomic_DNA"/>
</dbReference>
<dbReference type="Proteomes" id="UP000597886">
    <property type="component" value="Unassembled WGS sequence"/>
</dbReference>
<evidence type="ECO:0008006" key="5">
    <source>
        <dbReference type="Google" id="ProtNLM"/>
    </source>
</evidence>
<name>A0AA91BLX2_9RHOB</name>
<evidence type="ECO:0000313" key="3">
    <source>
        <dbReference type="Proteomes" id="UP000597886"/>
    </source>
</evidence>
<sequence length="185" mass="21098">MVIAGFVKLAEKGFVGCATLAALLPLWQWYDETDERRVERLTGFIGAGDTCLKWLRSDLIESLASELWHASQQDVVDGDEDLAPLPVQVRANMAIFCAEMLDYLQNDFGKFDEPLAYDYYMMIMDASFWVDPDEFETYLEAVHQDPSLSGSHEDYSFGGRDGYSYEWQVTQEELDAYFGFEDSDG</sequence>
<reference evidence="2 4" key="1">
    <citation type="submission" date="2019-12" db="EMBL/GenBank/DDBJ databases">
        <title>Ruegeria JWLKs population differentiation of coral mucus and skeleton niches.</title>
        <authorList>
            <person name="Luo D."/>
        </authorList>
    </citation>
    <scope>NUCLEOTIDE SEQUENCE</scope>
    <source>
        <strain evidence="2">HKCCD6181</strain>
        <strain evidence="1 4">HKCCD6238</strain>
    </source>
</reference>
<dbReference type="RefSeq" id="WP_171115717.1">
    <property type="nucleotide sequence ID" value="NZ_WVQY01000001.1"/>
</dbReference>
<evidence type="ECO:0000313" key="2">
    <source>
        <dbReference type="EMBL" id="NOE16990.1"/>
    </source>
</evidence>